<evidence type="ECO:0000313" key="3">
    <source>
        <dbReference type="EMBL" id="EGZ08071.1"/>
    </source>
</evidence>
<keyword evidence="4" id="KW-1185">Reference proteome</keyword>
<dbReference type="AlphaFoldDB" id="G5A845"/>
<dbReference type="OMA" id="PPYEVEF"/>
<feature type="compositionally biased region" description="Basic and acidic residues" evidence="1">
    <location>
        <begin position="524"/>
        <end position="543"/>
    </location>
</feature>
<sequence length="1116" mass="126206">MESDVYAFAVAILEVVNSHFSNVSDLFDSSLSSIEEDGEELGGVNNAAWTLINSMTSAEPCERPDMTRVVRALTNLADRERTWSDMHFPELLLHAPDVWTALRAASQRHENGVIMCARVLARLEQVLARLWDEGLSFADGENVEYNWQTRTEHLIRSMRYLTRHYLPSSDHRELSKVALTRRFTDEIKQIHYQLDALLVEFDSESLFPDLSPKDETSSQSTEDWELQWEYDCGDLVTAYHKFLDGLEGEPDREEEPDSASVLKAEVATEAMALMKHELDNFRYAFSDAQLELIVRADIWSELVHPHIVELFGACHLGSSPFFVFECARGGSLKEFVTRYQAAFGAAAKPPSHLWRLLHEAALGLQYLHERDIVHEKLCCDNIVIVMEKPSYPSYRDKAPRQLKKRRPSRDDKTLREVAKLNGLQFVPLRDQRLVHDCLATQEEDGSSSDQWLAPERRNGNVVPRQPSLASDIYSFDEQLFEHLPVQQRHDAWELVKKMCAQQPELRPTISHVVQQLGSLAKAHSKDRPGSCHLREEADERTSLADDSQPVDTESEGVPVADIIIPSEPKPLTIPQVLQALNSQILESAEGENADISNLEASSGSDLNLQILMRLQDIYQRLCEAELSADEESDGTDDNNLSTIASDFVEALVQFRAHVNASRTRNRVTQIAAIRQRASDKFSFHKELDDLLERLHAYQPTENLKNSQIHDWKWQWYAKRARQTESFEWTLIKPEAVELLLDELQYAHDREEMLAFLRFEVTRHRSSYTPAQVEAIGATCTDISRRLIQVVPTSIYGDLQSGLSRLMRSTQNSPNNGAEPQSSVVFYRELSIWSRLNHPYVVKLYGGCHVGGQPFFVCEHASNGRLDAYLHRFEAKSLGEGSAGTSNYSRDRSTSTTSGNASGFSRSTSNTSSAGYSVESAASYRRCEAWQKLRQSALGLQYFHQHSIVHGDLKCDNILVAADGTAKLTDFGLSTIRRYVTDEKERSADSSVVGAQRWKAPECLAGEPPSFESDVYSFGMCVLQAVSGEFPWGSRMPDAAVRFHVRRGVLPPRPKGFEDDAHWDLIRQMCCFDPQQRLKLPVVVQRLTRFADLEARRQRGGVGVHMRELLFGGSATS</sequence>
<dbReference type="SMR" id="G5A845"/>
<dbReference type="InParanoid" id="G5A845"/>
<dbReference type="InterPro" id="IPR001245">
    <property type="entry name" value="Ser-Thr/Tyr_kinase_cat_dom"/>
</dbReference>
<dbReference type="PROSITE" id="PS00108">
    <property type="entry name" value="PROTEIN_KINASE_ST"/>
    <property type="match status" value="1"/>
</dbReference>
<dbReference type="SMART" id="SM00220">
    <property type="entry name" value="S_TKc"/>
    <property type="match status" value="1"/>
</dbReference>
<dbReference type="InterPro" id="IPR051681">
    <property type="entry name" value="Ser/Thr_Kinases-Pseudokinases"/>
</dbReference>
<dbReference type="SUPFAM" id="SSF56112">
    <property type="entry name" value="Protein kinase-like (PK-like)"/>
    <property type="match status" value="2"/>
</dbReference>
<dbReference type="KEGG" id="psoj:PHYSODRAFT_526256"/>
<dbReference type="PANTHER" id="PTHR44329">
    <property type="entry name" value="SERINE/THREONINE-PROTEIN KINASE TNNI3K-RELATED"/>
    <property type="match status" value="1"/>
</dbReference>
<gene>
    <name evidence="3" type="ORF">PHYSODRAFT_526256</name>
</gene>
<dbReference type="Proteomes" id="UP000002640">
    <property type="component" value="Unassembled WGS sequence"/>
</dbReference>
<feature type="domain" description="Protein kinase" evidence="2">
    <location>
        <begin position="784"/>
        <end position="1089"/>
    </location>
</feature>
<dbReference type="EMBL" id="JH159161">
    <property type="protein sequence ID" value="EGZ08071.1"/>
    <property type="molecule type" value="Genomic_DNA"/>
</dbReference>
<evidence type="ECO:0000313" key="4">
    <source>
        <dbReference type="Proteomes" id="UP000002640"/>
    </source>
</evidence>
<dbReference type="GO" id="GO:0005524">
    <property type="term" value="F:ATP binding"/>
    <property type="evidence" value="ECO:0007669"/>
    <property type="project" value="InterPro"/>
</dbReference>
<feature type="region of interest" description="Disordered" evidence="1">
    <location>
        <begin position="878"/>
        <end position="913"/>
    </location>
</feature>
<accession>G5A845</accession>
<dbReference type="InterPro" id="IPR000719">
    <property type="entry name" value="Prot_kinase_dom"/>
</dbReference>
<feature type="region of interest" description="Disordered" evidence="1">
    <location>
        <begin position="524"/>
        <end position="555"/>
    </location>
</feature>
<dbReference type="GeneID" id="20660987"/>
<dbReference type="GO" id="GO:0004674">
    <property type="term" value="F:protein serine/threonine kinase activity"/>
    <property type="evidence" value="ECO:0007669"/>
    <property type="project" value="TreeGrafter"/>
</dbReference>
<dbReference type="RefSeq" id="XP_009536243.1">
    <property type="nucleotide sequence ID" value="XM_009537948.1"/>
</dbReference>
<protein>
    <recommendedName>
        <fullName evidence="2">Protein kinase domain-containing protein</fullName>
    </recommendedName>
</protein>
<dbReference type="STRING" id="1094619.G5A845"/>
<feature type="compositionally biased region" description="Low complexity" evidence="1">
    <location>
        <begin position="900"/>
        <end position="913"/>
    </location>
</feature>
<evidence type="ECO:0000259" key="2">
    <source>
        <dbReference type="PROSITE" id="PS50011"/>
    </source>
</evidence>
<evidence type="ECO:0000256" key="1">
    <source>
        <dbReference type="SAM" id="MobiDB-lite"/>
    </source>
</evidence>
<feature type="domain" description="Protein kinase" evidence="2">
    <location>
        <begin position="236"/>
        <end position="543"/>
    </location>
</feature>
<dbReference type="PANTHER" id="PTHR44329:SF214">
    <property type="entry name" value="PROTEIN KINASE DOMAIN-CONTAINING PROTEIN"/>
    <property type="match status" value="1"/>
</dbReference>
<feature type="compositionally biased region" description="Polar residues" evidence="1">
    <location>
        <begin position="882"/>
        <end position="899"/>
    </location>
</feature>
<name>G5A845_PHYSP</name>
<proteinExistence type="predicted"/>
<reference evidence="3 4" key="1">
    <citation type="journal article" date="2006" name="Science">
        <title>Phytophthora genome sequences uncover evolutionary origins and mechanisms of pathogenesis.</title>
        <authorList>
            <person name="Tyler B.M."/>
            <person name="Tripathy S."/>
            <person name="Zhang X."/>
            <person name="Dehal P."/>
            <person name="Jiang R.H."/>
            <person name="Aerts A."/>
            <person name="Arredondo F.D."/>
            <person name="Baxter L."/>
            <person name="Bensasson D."/>
            <person name="Beynon J.L."/>
            <person name="Chapman J."/>
            <person name="Damasceno C.M."/>
            <person name="Dorrance A.E."/>
            <person name="Dou D."/>
            <person name="Dickerman A.W."/>
            <person name="Dubchak I.L."/>
            <person name="Garbelotto M."/>
            <person name="Gijzen M."/>
            <person name="Gordon S.G."/>
            <person name="Govers F."/>
            <person name="Grunwald N.J."/>
            <person name="Huang W."/>
            <person name="Ivors K.L."/>
            <person name="Jones R.W."/>
            <person name="Kamoun S."/>
            <person name="Krampis K."/>
            <person name="Lamour K.H."/>
            <person name="Lee M.K."/>
            <person name="McDonald W.H."/>
            <person name="Medina M."/>
            <person name="Meijer H.J."/>
            <person name="Nordberg E.K."/>
            <person name="Maclean D.J."/>
            <person name="Ospina-Giraldo M.D."/>
            <person name="Morris P.F."/>
            <person name="Phuntumart V."/>
            <person name="Putnam N.H."/>
            <person name="Rash S."/>
            <person name="Rose J.K."/>
            <person name="Sakihama Y."/>
            <person name="Salamov A.A."/>
            <person name="Savidor A."/>
            <person name="Scheuring C.F."/>
            <person name="Smith B.M."/>
            <person name="Sobral B.W."/>
            <person name="Terry A."/>
            <person name="Torto-Alalibo T.A."/>
            <person name="Win J."/>
            <person name="Xu Z."/>
            <person name="Zhang H."/>
            <person name="Grigoriev I.V."/>
            <person name="Rokhsar D.S."/>
            <person name="Boore J.L."/>
        </authorList>
    </citation>
    <scope>NUCLEOTIDE SEQUENCE [LARGE SCALE GENOMIC DNA]</scope>
    <source>
        <strain evidence="3 4">P6497</strain>
    </source>
</reference>
<dbReference type="InterPro" id="IPR008271">
    <property type="entry name" value="Ser/Thr_kinase_AS"/>
</dbReference>
<dbReference type="InterPro" id="IPR011009">
    <property type="entry name" value="Kinase-like_dom_sf"/>
</dbReference>
<dbReference type="Gene3D" id="1.10.510.10">
    <property type="entry name" value="Transferase(Phosphotransferase) domain 1"/>
    <property type="match status" value="4"/>
</dbReference>
<dbReference type="Pfam" id="PF07714">
    <property type="entry name" value="PK_Tyr_Ser-Thr"/>
    <property type="match status" value="2"/>
</dbReference>
<organism evidence="3 4">
    <name type="scientific">Phytophthora sojae (strain P6497)</name>
    <name type="common">Soybean stem and root rot agent</name>
    <name type="synonym">Phytophthora megasperma f. sp. glycines</name>
    <dbReference type="NCBI Taxonomy" id="1094619"/>
    <lineage>
        <taxon>Eukaryota</taxon>
        <taxon>Sar</taxon>
        <taxon>Stramenopiles</taxon>
        <taxon>Oomycota</taxon>
        <taxon>Peronosporomycetes</taxon>
        <taxon>Peronosporales</taxon>
        <taxon>Peronosporaceae</taxon>
        <taxon>Phytophthora</taxon>
    </lineage>
</organism>
<dbReference type="PROSITE" id="PS50011">
    <property type="entry name" value="PROTEIN_KINASE_DOM"/>
    <property type="match status" value="2"/>
</dbReference>